<keyword evidence="2" id="KW-0378">Hydrolase</keyword>
<sequence length="714" mass="82261">MSTTFSLDGPWFKDNLGRRVILRGVNLAGSSKTPPLVPSHERKLFFQHRTVSFINRPFPLEEADEHFGRLRAWGFNFLRLLVPWEALEHAGPGEYDVEYMDYLVEIFKKAREYEFKCFIDPHQDVWSRFTGGSGAPGWTLTLAGLDMTQFQDTEAAIVHNTYSEPTNFPKMIWSTNYYKLATATMFTLFFGGSIFAKKFIVDGVNIQEYLQTKYFQAYKVLAKRIVDEGLDDVVTGYDTLNEPSKGWIGTKNLQYISDDQVLKKGVTPTPFQTMLMGEGHACTVETWDVGSFGPRRKGSIRIDPHGNSAWLKSKDQFSNSESDKFDEYSWDATFFGGCIWAEHGVWDRSTGKLLKPDYFSNFPETDIPVDFEEHCWKPFVNRFASAVRSAQPNAIVFIEPPVNEIPPQWNDSDTKNIVFAPHFYDGLTLVNKHWSWWNIDFVGYKRGHYKTILQALRFGSKAVRQCFVDQLRIIKDEGTRYIGNYPCLIGEIGIPFDMDDKVAYRTNDYSQQILAMDANLNALEKNLLHFTLWTYCPDNCHYWGDQWNGEDLSIFSRSTQALKSRKHSSNKFKDSTRNEISHPTTKELDNIFQTSDGGRALSAIIRPYPMAVCGEPISLDFDRLSGKFHFTYEHQENASTNTNLIYVPRLQYPENECHVIISSGTWKWKDADIGFLEWTCDEPGFQVIRVFREQVNGQLVKQFPKNEVSYCQIL</sequence>
<evidence type="ECO:0000259" key="5">
    <source>
        <dbReference type="Pfam" id="PF18564"/>
    </source>
</evidence>
<evidence type="ECO:0000313" key="7">
    <source>
        <dbReference type="Proteomes" id="UP001479436"/>
    </source>
</evidence>
<evidence type="ECO:0000256" key="1">
    <source>
        <dbReference type="ARBA" id="ARBA00005641"/>
    </source>
</evidence>
<dbReference type="InterPro" id="IPR017853">
    <property type="entry name" value="GH"/>
</dbReference>
<evidence type="ECO:0000256" key="3">
    <source>
        <dbReference type="ARBA" id="ARBA00023295"/>
    </source>
</evidence>
<dbReference type="Gene3D" id="2.60.40.1180">
    <property type="entry name" value="Golgi alpha-mannosidase II"/>
    <property type="match status" value="1"/>
</dbReference>
<dbReference type="Pfam" id="PF18564">
    <property type="entry name" value="Glyco_hydro_5_C"/>
    <property type="match status" value="1"/>
</dbReference>
<proteinExistence type="inferred from homology"/>
<evidence type="ECO:0000313" key="6">
    <source>
        <dbReference type="EMBL" id="KAK9729662.1"/>
    </source>
</evidence>
<evidence type="ECO:0008006" key="8">
    <source>
        <dbReference type="Google" id="ProtNLM"/>
    </source>
</evidence>
<accession>A0ABR2WBS4</accession>
<dbReference type="Proteomes" id="UP001479436">
    <property type="component" value="Unassembled WGS sequence"/>
</dbReference>
<feature type="domain" description="Glycoside hydrolase family 5 C-terminal" evidence="5">
    <location>
        <begin position="606"/>
        <end position="689"/>
    </location>
</feature>
<dbReference type="Gene3D" id="3.20.20.80">
    <property type="entry name" value="Glycosidases"/>
    <property type="match status" value="1"/>
</dbReference>
<feature type="domain" description="Glycoside hydrolase family 5" evidence="4">
    <location>
        <begin position="374"/>
        <end position="538"/>
    </location>
</feature>
<gene>
    <name evidence="6" type="ORF">K7432_000070</name>
</gene>
<keyword evidence="7" id="KW-1185">Reference proteome</keyword>
<comment type="caution">
    <text evidence="6">The sequence shown here is derived from an EMBL/GenBank/DDBJ whole genome shotgun (WGS) entry which is preliminary data.</text>
</comment>
<evidence type="ECO:0000256" key="2">
    <source>
        <dbReference type="ARBA" id="ARBA00022801"/>
    </source>
</evidence>
<reference evidence="6 7" key="1">
    <citation type="submission" date="2023-04" db="EMBL/GenBank/DDBJ databases">
        <title>Genome of Basidiobolus ranarum AG-B5.</title>
        <authorList>
            <person name="Stajich J.E."/>
            <person name="Carter-House D."/>
            <person name="Gryganskyi A."/>
        </authorList>
    </citation>
    <scope>NUCLEOTIDE SEQUENCE [LARGE SCALE GENOMIC DNA]</scope>
    <source>
        <strain evidence="6 7">AG-B5</strain>
    </source>
</reference>
<dbReference type="SUPFAM" id="SSF51445">
    <property type="entry name" value="(Trans)glycosidases"/>
    <property type="match status" value="1"/>
</dbReference>
<name>A0ABR2WBS4_9FUNG</name>
<protein>
    <recommendedName>
        <fullName evidence="8">Glycoside hydrolase</fullName>
    </recommendedName>
</protein>
<comment type="similarity">
    <text evidence="1">Belongs to the glycosyl hydrolase 5 (cellulase A) family.</text>
</comment>
<keyword evidence="3" id="KW-0326">Glycosidase</keyword>
<dbReference type="InterPro" id="IPR041036">
    <property type="entry name" value="GH5_C"/>
</dbReference>
<dbReference type="PANTHER" id="PTHR31308">
    <property type="match status" value="1"/>
</dbReference>
<dbReference type="InterPro" id="IPR052066">
    <property type="entry name" value="Glycosphingolipid_Hydrolases"/>
</dbReference>
<dbReference type="Pfam" id="PF00150">
    <property type="entry name" value="Cellulase"/>
    <property type="match status" value="2"/>
</dbReference>
<dbReference type="InterPro" id="IPR013780">
    <property type="entry name" value="Glyco_hydro_b"/>
</dbReference>
<dbReference type="InterPro" id="IPR001547">
    <property type="entry name" value="Glyco_hydro_5"/>
</dbReference>
<organism evidence="6 7">
    <name type="scientific">Basidiobolus ranarum</name>
    <dbReference type="NCBI Taxonomy" id="34480"/>
    <lineage>
        <taxon>Eukaryota</taxon>
        <taxon>Fungi</taxon>
        <taxon>Fungi incertae sedis</taxon>
        <taxon>Zoopagomycota</taxon>
        <taxon>Entomophthoromycotina</taxon>
        <taxon>Basidiobolomycetes</taxon>
        <taxon>Basidiobolales</taxon>
        <taxon>Basidiobolaceae</taxon>
        <taxon>Basidiobolus</taxon>
    </lineage>
</organism>
<feature type="domain" description="Glycoside hydrolase family 5" evidence="4">
    <location>
        <begin position="66"/>
        <end position="136"/>
    </location>
</feature>
<dbReference type="PANTHER" id="PTHR31308:SF5">
    <property type="entry name" value="ERGOSTERYL-BETA-GLUCOSIDASE"/>
    <property type="match status" value="1"/>
</dbReference>
<dbReference type="EMBL" id="JASJQH010006877">
    <property type="protein sequence ID" value="KAK9729662.1"/>
    <property type="molecule type" value="Genomic_DNA"/>
</dbReference>
<evidence type="ECO:0000259" key="4">
    <source>
        <dbReference type="Pfam" id="PF00150"/>
    </source>
</evidence>